<dbReference type="Gene3D" id="1.50.10.10">
    <property type="match status" value="2"/>
</dbReference>
<dbReference type="InterPro" id="IPR008928">
    <property type="entry name" value="6-hairpin_glycosidase_sf"/>
</dbReference>
<keyword evidence="10" id="KW-1133">Transmembrane helix</keyword>
<dbReference type="InterPro" id="IPR033126">
    <property type="entry name" value="Glyco_hydro_9_Asp/Glu_AS"/>
</dbReference>
<comment type="similarity">
    <text evidence="2 8 9">Belongs to the glycosyl hydrolase 9 (cellulase E) family.</text>
</comment>
<proteinExistence type="inferred from homology"/>
<feature type="domain" description="Glycoside hydrolase family 9" evidence="11">
    <location>
        <begin position="62"/>
        <end position="530"/>
    </location>
</feature>
<evidence type="ECO:0000256" key="1">
    <source>
        <dbReference type="ARBA" id="ARBA00000966"/>
    </source>
</evidence>
<dbReference type="EC" id="3.2.1.4" evidence="9"/>
<keyword evidence="6 8" id="KW-0326">Glycosidase</keyword>
<keyword evidence="10" id="KW-0812">Transmembrane</keyword>
<reference evidence="12 13" key="1">
    <citation type="journal article" date="2018" name="New Phytol.">
        <title>Phylogenomics of Endogonaceae and evolution of mycorrhizas within Mucoromycota.</title>
        <authorList>
            <person name="Chang Y."/>
            <person name="Desiro A."/>
            <person name="Na H."/>
            <person name="Sandor L."/>
            <person name="Lipzen A."/>
            <person name="Clum A."/>
            <person name="Barry K."/>
            <person name="Grigoriev I.V."/>
            <person name="Martin F.M."/>
            <person name="Stajich J.E."/>
            <person name="Smith M.E."/>
            <person name="Bonito G."/>
            <person name="Spatafora J.W."/>
        </authorList>
    </citation>
    <scope>NUCLEOTIDE SEQUENCE [LARGE SCALE GENOMIC DNA]</scope>
    <source>
        <strain evidence="12 13">GMNB39</strain>
    </source>
</reference>
<dbReference type="OrthoDB" id="10257085at2759"/>
<comment type="catalytic activity">
    <reaction evidence="1 9">
        <text>Endohydrolysis of (1-&gt;4)-beta-D-glucosidic linkages in cellulose, lichenin and cereal beta-D-glucans.</text>
        <dbReference type="EC" id="3.2.1.4"/>
    </reaction>
</comment>
<evidence type="ECO:0000256" key="9">
    <source>
        <dbReference type="RuleBase" id="RU361166"/>
    </source>
</evidence>
<dbReference type="InterPro" id="IPR001701">
    <property type="entry name" value="Glyco_hydro_9"/>
</dbReference>
<comment type="caution">
    <text evidence="12">The sequence shown here is derived from an EMBL/GenBank/DDBJ whole genome shotgun (WGS) entry which is preliminary data.</text>
</comment>
<dbReference type="Proteomes" id="UP000268093">
    <property type="component" value="Unassembled WGS sequence"/>
</dbReference>
<evidence type="ECO:0000313" key="13">
    <source>
        <dbReference type="Proteomes" id="UP000268093"/>
    </source>
</evidence>
<accession>A0A433DDC1</accession>
<feature type="transmembrane region" description="Helical" evidence="10">
    <location>
        <begin position="564"/>
        <end position="587"/>
    </location>
</feature>
<name>A0A433DDC1_9FUNG</name>
<evidence type="ECO:0000256" key="8">
    <source>
        <dbReference type="PROSITE-ProRule" id="PRU10060"/>
    </source>
</evidence>
<organism evidence="12 13">
    <name type="scientific">Jimgerdemannia flammicorona</name>
    <dbReference type="NCBI Taxonomy" id="994334"/>
    <lineage>
        <taxon>Eukaryota</taxon>
        <taxon>Fungi</taxon>
        <taxon>Fungi incertae sedis</taxon>
        <taxon>Mucoromycota</taxon>
        <taxon>Mucoromycotina</taxon>
        <taxon>Endogonomycetes</taxon>
        <taxon>Endogonales</taxon>
        <taxon>Endogonaceae</taxon>
        <taxon>Jimgerdemannia</taxon>
    </lineage>
</organism>
<evidence type="ECO:0000256" key="6">
    <source>
        <dbReference type="ARBA" id="ARBA00023295"/>
    </source>
</evidence>
<dbReference type="GO" id="GO:0008810">
    <property type="term" value="F:cellulase activity"/>
    <property type="evidence" value="ECO:0007669"/>
    <property type="project" value="UniProtKB-EC"/>
</dbReference>
<feature type="active site" evidence="8">
    <location>
        <position position="518"/>
    </location>
</feature>
<dbReference type="PANTHER" id="PTHR22298">
    <property type="entry name" value="ENDO-1,4-BETA-GLUCANASE"/>
    <property type="match status" value="1"/>
</dbReference>
<evidence type="ECO:0000313" key="12">
    <source>
        <dbReference type="EMBL" id="RUP48819.1"/>
    </source>
</evidence>
<evidence type="ECO:0000256" key="4">
    <source>
        <dbReference type="ARBA" id="ARBA00023001"/>
    </source>
</evidence>
<keyword evidence="10" id="KW-0472">Membrane</keyword>
<evidence type="ECO:0000256" key="2">
    <source>
        <dbReference type="ARBA" id="ARBA00007072"/>
    </source>
</evidence>
<evidence type="ECO:0000259" key="11">
    <source>
        <dbReference type="Pfam" id="PF00759"/>
    </source>
</evidence>
<protein>
    <recommendedName>
        <fullName evidence="9">Endoglucanase</fullName>
        <ecNumber evidence="9">3.2.1.4</ecNumber>
    </recommendedName>
</protein>
<keyword evidence="3 8" id="KW-0378">Hydrolase</keyword>
<keyword evidence="5 8" id="KW-0119">Carbohydrate metabolism</keyword>
<sequence length="604" mass="66052">MNSFLLDPPNTTMRSPSLSRILFLSVVITTACLVTVAAQNTTASATTTSTVPSATVFPNPYYVALLNDSMWFYEAQRSGTLPANNRVSWGEGWILPASFGFPFKSDFETLLHHMLNRSTLLLYISPPDRRHDSGLADGKDHGVDLVGGYYDAGDYLKFTLPLAHSLTVLSWGGIEFFQGYVLANQTAYLRDTVKWGTDWLIKAHPQDNVLYVQVGDGAVDNNYWGPDTNIPIPRPSYYVDSSNHGTDVVAETAAALASASILFSTYLNDTTYAATLLSHAKTLFTFAELTPRQSYVSAVSAAKSYYSTNAYGDELAFAALWLYRATNSSTYLQKASDYFDQYSLAGLSAPMDWSDQTGSVYVLGAKLDPSNTKYAREAERYLDNLVGFNSPCTKTTGGMLWCTGFSDLNSLVPVQDTSLLALLYAPLNSQKNESYTSFALSQLDYLLGNNPMLTPYVVGVHPNSPQNPHHAGAAGGTDVSDINGSPPTELHVLYGAVVGGPAQTDSFNDIRNDWAQTEVALDYNAPFQGLVAYQIMHTTQNPAYVAITQPRPSSPRTTSGMATWKVAVIVVVVLLVLIGVALAVFIVRRRRSKKAWDKPNYDNR</sequence>
<dbReference type="EMBL" id="RBNI01002919">
    <property type="protein sequence ID" value="RUP48819.1"/>
    <property type="molecule type" value="Genomic_DNA"/>
</dbReference>
<gene>
    <name evidence="12" type="ORF">BC936DRAFT_143901</name>
</gene>
<dbReference type="SUPFAM" id="SSF48208">
    <property type="entry name" value="Six-hairpin glycosidases"/>
    <property type="match status" value="1"/>
</dbReference>
<dbReference type="InterPro" id="IPR012341">
    <property type="entry name" value="6hp_glycosidase-like_sf"/>
</dbReference>
<dbReference type="GO" id="GO:0030245">
    <property type="term" value="P:cellulose catabolic process"/>
    <property type="evidence" value="ECO:0007669"/>
    <property type="project" value="UniProtKB-KW"/>
</dbReference>
<keyword evidence="13" id="KW-1185">Reference proteome</keyword>
<dbReference type="AlphaFoldDB" id="A0A433DDC1"/>
<dbReference type="Pfam" id="PF00759">
    <property type="entry name" value="Glyco_hydro_9"/>
    <property type="match status" value="1"/>
</dbReference>
<dbReference type="PROSITE" id="PS00698">
    <property type="entry name" value="GH9_3"/>
    <property type="match status" value="1"/>
</dbReference>
<evidence type="ECO:0000256" key="5">
    <source>
        <dbReference type="ARBA" id="ARBA00023277"/>
    </source>
</evidence>
<evidence type="ECO:0000256" key="3">
    <source>
        <dbReference type="ARBA" id="ARBA00022801"/>
    </source>
</evidence>
<keyword evidence="7 8" id="KW-0624">Polysaccharide degradation</keyword>
<evidence type="ECO:0000256" key="7">
    <source>
        <dbReference type="ARBA" id="ARBA00023326"/>
    </source>
</evidence>
<evidence type="ECO:0000256" key="10">
    <source>
        <dbReference type="SAM" id="Phobius"/>
    </source>
</evidence>
<keyword evidence="4 9" id="KW-0136">Cellulose degradation</keyword>
<feature type="active site" evidence="8">
    <location>
        <position position="509"/>
    </location>
</feature>